<dbReference type="SUPFAM" id="SSF56487">
    <property type="entry name" value="SRCR-like"/>
    <property type="match status" value="2"/>
</dbReference>
<feature type="disulfide bond" evidence="5">
    <location>
        <begin position="522"/>
        <end position="532"/>
    </location>
</feature>
<dbReference type="Gene3D" id="3.10.250.10">
    <property type="entry name" value="SRCR-like domain"/>
    <property type="match status" value="2"/>
</dbReference>
<dbReference type="SMART" id="SM00202">
    <property type="entry name" value="SR"/>
    <property type="match status" value="2"/>
</dbReference>
<dbReference type="InterPro" id="IPR000998">
    <property type="entry name" value="MAM_dom"/>
</dbReference>
<gene>
    <name evidence="9" type="ORF">FSP39_013360</name>
</gene>
<evidence type="ECO:0000256" key="3">
    <source>
        <dbReference type="ARBA" id="ARBA00023157"/>
    </source>
</evidence>
<dbReference type="GO" id="GO:0016020">
    <property type="term" value="C:membrane"/>
    <property type="evidence" value="ECO:0007669"/>
    <property type="project" value="InterPro"/>
</dbReference>
<reference evidence="9" key="1">
    <citation type="submission" date="2019-08" db="EMBL/GenBank/DDBJ databases">
        <title>The improved chromosome-level genome for the pearl oyster Pinctada fucata martensii using PacBio sequencing and Hi-C.</title>
        <authorList>
            <person name="Zheng Z."/>
        </authorList>
    </citation>
    <scope>NUCLEOTIDE SEQUENCE</scope>
    <source>
        <strain evidence="9">ZZ-2019</strain>
        <tissue evidence="9">Adductor muscle</tissue>
    </source>
</reference>
<keyword evidence="4" id="KW-0325">Glycoprotein</keyword>
<dbReference type="InterPro" id="IPR036772">
    <property type="entry name" value="SRCR-like_dom_sf"/>
</dbReference>
<feature type="domain" description="SRCR" evidence="8">
    <location>
        <begin position="135"/>
        <end position="236"/>
    </location>
</feature>
<sequence length="557" mass="61152">MESKPTLYAILSMSSTVSFELSSLPLTYEMVFTTGNLSEVYMKTEFAFPLPHPNGTIIASRHWFSQRNMTTQWNATMVLSEATVKYEIMTQIRLMAQLGYQVPVLEENDIFVSEVDMSVTTASTTPTPSPPVVRVRLVNGASVYEGRLEVYIYGLWGTVCDDGFGVEEAAVVCRMLGYDSDNARAYGNARFGEGVGLILMDDVVCNGNESSISHCSSNGWGRHNCIHSEDVGVVCNGTNGRNATSTTPNYPSTTTTASPVFSCSFEVMNSTCNLTNPYNDTYDWTQQSGSTQSGSTGPNYAYDGSYYMYTEASSPRSYLDRFIMESPFFYPVTSECLTFYYHMYGANMGNLTVRVYYVAFGVWINMWSRGGNQGQYWQLAEVPLAYFSTYRGYKIQFEGLRGNGYTSDMAIDNVATYPRSCQTTTTSNPFTQNTTVTSPFTQTTTSPGDGSVRLVGGSGPHEGRLEILYNGNWGTVCDDDFGLLDAEVVCRMLGYPTTGVAFECCGHYGSGTGPIWLDNVNCIGTESSILQCSHNGIGTHNCAHTEDVGVICPSKCL</sequence>
<dbReference type="PROSITE" id="PS00420">
    <property type="entry name" value="SRCR_1"/>
    <property type="match status" value="2"/>
</dbReference>
<keyword evidence="1" id="KW-0732">Signal</keyword>
<accession>A0AA88XLG5</accession>
<dbReference type="AlphaFoldDB" id="A0AA88XLG5"/>
<evidence type="ECO:0000259" key="7">
    <source>
        <dbReference type="PROSITE" id="PS50060"/>
    </source>
</evidence>
<dbReference type="SUPFAM" id="SSF49899">
    <property type="entry name" value="Concanavalin A-like lectins/glucanases"/>
    <property type="match status" value="1"/>
</dbReference>
<feature type="region of interest" description="Disordered" evidence="6">
    <location>
        <begin position="425"/>
        <end position="451"/>
    </location>
</feature>
<dbReference type="PRINTS" id="PR00258">
    <property type="entry name" value="SPERACTRCPTR"/>
</dbReference>
<comment type="caution">
    <text evidence="9">The sequence shown here is derived from an EMBL/GenBank/DDBJ whole genome shotgun (WGS) entry which is preliminary data.</text>
</comment>
<proteinExistence type="predicted"/>
<feature type="domain" description="MAM" evidence="7">
    <location>
        <begin position="261"/>
        <end position="423"/>
    </location>
</feature>
<dbReference type="CDD" id="cd06263">
    <property type="entry name" value="MAM"/>
    <property type="match status" value="1"/>
</dbReference>
<protein>
    <submittedName>
        <fullName evidence="9">Uncharacterized protein</fullName>
    </submittedName>
</protein>
<feature type="disulfide bond" evidence="5">
    <location>
        <begin position="205"/>
        <end position="215"/>
    </location>
</feature>
<keyword evidence="3 5" id="KW-1015">Disulfide bond</keyword>
<dbReference type="InterPro" id="IPR001190">
    <property type="entry name" value="SRCR"/>
</dbReference>
<evidence type="ECO:0000256" key="4">
    <source>
        <dbReference type="ARBA" id="ARBA00023180"/>
    </source>
</evidence>
<dbReference type="FunFam" id="3.10.250.10:FF:000006">
    <property type="entry name" value="neurotrypsin isoform X2"/>
    <property type="match status" value="1"/>
</dbReference>
<evidence type="ECO:0000313" key="10">
    <source>
        <dbReference type="Proteomes" id="UP001186944"/>
    </source>
</evidence>
<dbReference type="SMART" id="SM00137">
    <property type="entry name" value="MAM"/>
    <property type="match status" value="1"/>
</dbReference>
<dbReference type="Pfam" id="PF00629">
    <property type="entry name" value="MAM"/>
    <property type="match status" value="1"/>
</dbReference>
<organism evidence="9 10">
    <name type="scientific">Pinctada imbricata</name>
    <name type="common">Atlantic pearl-oyster</name>
    <name type="synonym">Pinctada martensii</name>
    <dbReference type="NCBI Taxonomy" id="66713"/>
    <lineage>
        <taxon>Eukaryota</taxon>
        <taxon>Metazoa</taxon>
        <taxon>Spiralia</taxon>
        <taxon>Lophotrochozoa</taxon>
        <taxon>Mollusca</taxon>
        <taxon>Bivalvia</taxon>
        <taxon>Autobranchia</taxon>
        <taxon>Pteriomorphia</taxon>
        <taxon>Pterioida</taxon>
        <taxon>Pterioidea</taxon>
        <taxon>Pteriidae</taxon>
        <taxon>Pinctada</taxon>
    </lineage>
</organism>
<dbReference type="PROSITE" id="PS50287">
    <property type="entry name" value="SRCR_2"/>
    <property type="match status" value="2"/>
</dbReference>
<dbReference type="FunFam" id="3.10.250.10:FF:000011">
    <property type="entry name" value="Scavenger receptor class A member 5"/>
    <property type="match status" value="1"/>
</dbReference>
<dbReference type="Pfam" id="PF00530">
    <property type="entry name" value="SRCR"/>
    <property type="match status" value="2"/>
</dbReference>
<keyword evidence="2" id="KW-0677">Repeat</keyword>
<feature type="domain" description="SRCR" evidence="8">
    <location>
        <begin position="452"/>
        <end position="553"/>
    </location>
</feature>
<evidence type="ECO:0000313" key="9">
    <source>
        <dbReference type="EMBL" id="KAK3088009.1"/>
    </source>
</evidence>
<name>A0AA88XLG5_PINIB</name>
<dbReference type="Proteomes" id="UP001186944">
    <property type="component" value="Unassembled WGS sequence"/>
</dbReference>
<dbReference type="PROSITE" id="PS50060">
    <property type="entry name" value="MAM_2"/>
    <property type="match status" value="1"/>
</dbReference>
<comment type="caution">
    <text evidence="5">Lacks conserved residue(s) required for the propagation of feature annotation.</text>
</comment>
<keyword evidence="10" id="KW-1185">Reference proteome</keyword>
<evidence type="ECO:0000256" key="1">
    <source>
        <dbReference type="ARBA" id="ARBA00022729"/>
    </source>
</evidence>
<dbReference type="EMBL" id="VSWD01000011">
    <property type="protein sequence ID" value="KAK3088009.1"/>
    <property type="molecule type" value="Genomic_DNA"/>
</dbReference>
<dbReference type="PANTHER" id="PTHR48071:SF18">
    <property type="entry name" value="DELETED IN MALIGNANT BRAIN TUMORS 1 PROTEIN-RELATED"/>
    <property type="match status" value="1"/>
</dbReference>
<evidence type="ECO:0000256" key="6">
    <source>
        <dbReference type="SAM" id="MobiDB-lite"/>
    </source>
</evidence>
<evidence type="ECO:0000259" key="8">
    <source>
        <dbReference type="PROSITE" id="PS50287"/>
    </source>
</evidence>
<dbReference type="Gene3D" id="2.60.120.200">
    <property type="match status" value="1"/>
</dbReference>
<dbReference type="PANTHER" id="PTHR48071">
    <property type="entry name" value="SRCR DOMAIN-CONTAINING PROTEIN"/>
    <property type="match status" value="1"/>
</dbReference>
<feature type="compositionally biased region" description="Low complexity" evidence="6">
    <location>
        <begin position="425"/>
        <end position="447"/>
    </location>
</feature>
<evidence type="ECO:0000256" key="2">
    <source>
        <dbReference type="ARBA" id="ARBA00022737"/>
    </source>
</evidence>
<evidence type="ECO:0000256" key="5">
    <source>
        <dbReference type="PROSITE-ProRule" id="PRU00196"/>
    </source>
</evidence>
<dbReference type="InterPro" id="IPR013320">
    <property type="entry name" value="ConA-like_dom_sf"/>
</dbReference>